<dbReference type="EMBL" id="CAKOFQ010007199">
    <property type="protein sequence ID" value="CAH1994368.1"/>
    <property type="molecule type" value="Genomic_DNA"/>
</dbReference>
<proteinExistence type="predicted"/>
<dbReference type="Proteomes" id="UP001152888">
    <property type="component" value="Unassembled WGS sequence"/>
</dbReference>
<gene>
    <name evidence="2" type="ORF">ACAOBT_LOCUS22084</name>
</gene>
<evidence type="ECO:0000313" key="2">
    <source>
        <dbReference type="EMBL" id="CAH1994368.1"/>
    </source>
</evidence>
<keyword evidence="3" id="KW-1185">Reference proteome</keyword>
<accession>A0A9P0PPX0</accession>
<dbReference type="AlphaFoldDB" id="A0A9P0PPX0"/>
<feature type="compositionally biased region" description="Polar residues" evidence="1">
    <location>
        <begin position="49"/>
        <end position="65"/>
    </location>
</feature>
<feature type="region of interest" description="Disordered" evidence="1">
    <location>
        <begin position="49"/>
        <end position="122"/>
    </location>
</feature>
<feature type="compositionally biased region" description="Polar residues" evidence="1">
    <location>
        <begin position="83"/>
        <end position="113"/>
    </location>
</feature>
<sequence>VRIISRHRQILFNTCTTLRSCNKVCYFFYHTTCAFFIWRCEQDRYTPSWKTSGSLYEPSQPSVKSSRFIGKHMLRRIKPQRKNPLQSSTSPMPTNSSATDESSAQSTSGNQTAARKFKINQR</sequence>
<name>A0A9P0PPX0_ACAOB</name>
<evidence type="ECO:0000313" key="3">
    <source>
        <dbReference type="Proteomes" id="UP001152888"/>
    </source>
</evidence>
<comment type="caution">
    <text evidence="2">The sequence shown here is derived from an EMBL/GenBank/DDBJ whole genome shotgun (WGS) entry which is preliminary data.</text>
</comment>
<feature type="compositionally biased region" description="Basic residues" evidence="1">
    <location>
        <begin position="69"/>
        <end position="81"/>
    </location>
</feature>
<organism evidence="2 3">
    <name type="scientific">Acanthoscelides obtectus</name>
    <name type="common">Bean weevil</name>
    <name type="synonym">Bruchus obtectus</name>
    <dbReference type="NCBI Taxonomy" id="200917"/>
    <lineage>
        <taxon>Eukaryota</taxon>
        <taxon>Metazoa</taxon>
        <taxon>Ecdysozoa</taxon>
        <taxon>Arthropoda</taxon>
        <taxon>Hexapoda</taxon>
        <taxon>Insecta</taxon>
        <taxon>Pterygota</taxon>
        <taxon>Neoptera</taxon>
        <taxon>Endopterygota</taxon>
        <taxon>Coleoptera</taxon>
        <taxon>Polyphaga</taxon>
        <taxon>Cucujiformia</taxon>
        <taxon>Chrysomeloidea</taxon>
        <taxon>Chrysomelidae</taxon>
        <taxon>Bruchinae</taxon>
        <taxon>Bruchini</taxon>
        <taxon>Acanthoscelides</taxon>
    </lineage>
</organism>
<reference evidence="2" key="1">
    <citation type="submission" date="2022-03" db="EMBL/GenBank/DDBJ databases">
        <authorList>
            <person name="Sayadi A."/>
        </authorList>
    </citation>
    <scope>NUCLEOTIDE SEQUENCE</scope>
</reference>
<feature type="non-terminal residue" evidence="2">
    <location>
        <position position="1"/>
    </location>
</feature>
<protein>
    <submittedName>
        <fullName evidence="2">Uncharacterized protein</fullName>
    </submittedName>
</protein>
<evidence type="ECO:0000256" key="1">
    <source>
        <dbReference type="SAM" id="MobiDB-lite"/>
    </source>
</evidence>